<proteinExistence type="predicted"/>
<gene>
    <name evidence="1" type="ORF">J27TS8_38340</name>
</gene>
<keyword evidence="2" id="KW-1185">Reference proteome</keyword>
<evidence type="ECO:0000313" key="1">
    <source>
        <dbReference type="EMBL" id="GIN63841.1"/>
    </source>
</evidence>
<dbReference type="RefSeq" id="WP_212934279.1">
    <property type="nucleotide sequence ID" value="NZ_BORC01000008.1"/>
</dbReference>
<evidence type="ECO:0000313" key="2">
    <source>
        <dbReference type="Proteomes" id="UP000682111"/>
    </source>
</evidence>
<name>A0A919WLD4_9BACI</name>
<accession>A0A919WLD4</accession>
<comment type="caution">
    <text evidence="1">The sequence shown here is derived from an EMBL/GenBank/DDBJ whole genome shotgun (WGS) entry which is preliminary data.</text>
</comment>
<dbReference type="AlphaFoldDB" id="A0A919WLD4"/>
<protein>
    <submittedName>
        <fullName evidence="1">Uncharacterized protein</fullName>
    </submittedName>
</protein>
<organism evidence="1 2">
    <name type="scientific">Robertmurraya siralis</name>
    <dbReference type="NCBI Taxonomy" id="77777"/>
    <lineage>
        <taxon>Bacteria</taxon>
        <taxon>Bacillati</taxon>
        <taxon>Bacillota</taxon>
        <taxon>Bacilli</taxon>
        <taxon>Bacillales</taxon>
        <taxon>Bacillaceae</taxon>
        <taxon>Robertmurraya</taxon>
    </lineage>
</organism>
<dbReference type="EMBL" id="BORC01000008">
    <property type="protein sequence ID" value="GIN63841.1"/>
    <property type="molecule type" value="Genomic_DNA"/>
</dbReference>
<sequence>MNTVKPTDYIEWAVDSLCLDVREIKKLASMSIEQALNPFEIEQLFDAAMRAIQWGVPMKEECVSYYMKSLHSKLLLPNQNAILIVKELYDCAVANDLFEEQRNWQEVSDAIADFEYGGNVQGMSVERLYEMIIHCARKLWHTKISSVTSQQFIGQKITDVETGVHFTILFEKGALTIECPWRIRNADAILLGETDVNANQREWKSVKELLAGKTIEDVQLLEQCQLLIVQCGDCFLDVFHASSFFDGWTLSDDADFYLFSMHGGSIA</sequence>
<dbReference type="Proteomes" id="UP000682111">
    <property type="component" value="Unassembled WGS sequence"/>
</dbReference>
<reference evidence="1" key="1">
    <citation type="submission" date="2021-03" db="EMBL/GenBank/DDBJ databases">
        <title>Antimicrobial resistance genes in bacteria isolated from Japanese honey, and their potential for conferring macrolide and lincosamide resistance in the American foulbrood pathogen Paenibacillus larvae.</title>
        <authorList>
            <person name="Okamoto M."/>
            <person name="Kumagai M."/>
            <person name="Kanamori H."/>
            <person name="Takamatsu D."/>
        </authorList>
    </citation>
    <scope>NUCLEOTIDE SEQUENCE</scope>
    <source>
        <strain evidence="1">J27TS8</strain>
    </source>
</reference>